<proteinExistence type="predicted"/>
<sequence>AGAPPHRSVAQRADRRRSGRRPTGVPPPFTSRRVPRGTAPPARCPPRRPPAIRAPPYSHAAPLHLPARRQKHHPTGASPTALTAGGWGATPFACRPPSLALASQEAPPDRRVAHRADRRRSGRRPTGMPPPFTRWRVARGTAPPARRPPRRPPATRAPPHGCATPLPSPAGRQGHFPTGASPIALPAGDQGAAPLGCRPPSPAAASPGAAPDRRVAHRADCRRPGRRPTGVPPPFTRRQVARGTSPPARRPLHRPPAIRAPPHSDAALLHRPPRRQGQRPTGALPTAPTAGDQGAAPLACRPPSLAGASPGAPPHRRVAHRAVRRRPGRRPTGVPPSSHAGASPGVPPRAWPPPNWPRPLQPTGSGREPTPDATLPYWASRHPTAGGAEHQSASPAWGTPAPASPPGRQRFCLPYRAPGRCAPCTLPPPPLEKVLRWVPHHRRGPVRPGVTSNIGPLAPSATPPRPERLVPKRLGRKSRTGACSRGLRTVGPSSTATDLPPPLSASPQSHPGPRRRPAGASSSPADDIAVPLARHEP</sequence>
<protein>
    <submittedName>
        <fullName evidence="2">Uncharacterized protein</fullName>
    </submittedName>
</protein>
<feature type="region of interest" description="Disordered" evidence="1">
    <location>
        <begin position="98"/>
        <end position="412"/>
    </location>
</feature>
<reference evidence="2 3" key="1">
    <citation type="submission" date="2017-03" db="EMBL/GenBank/DDBJ databases">
        <title>WGS assembly of Porphyra umbilicalis.</title>
        <authorList>
            <person name="Brawley S.H."/>
            <person name="Blouin N.A."/>
            <person name="Ficko-Blean E."/>
            <person name="Wheeler G.L."/>
            <person name="Lohr M."/>
            <person name="Goodson H.V."/>
            <person name="Jenkins J.W."/>
            <person name="Blaby-Haas C.E."/>
            <person name="Helliwell K.E."/>
            <person name="Chan C."/>
            <person name="Marriage T."/>
            <person name="Bhattacharya D."/>
            <person name="Klein A.S."/>
            <person name="Badis Y."/>
            <person name="Brodie J."/>
            <person name="Cao Y."/>
            <person name="Collen J."/>
            <person name="Dittami S.M."/>
            <person name="Gachon C.M."/>
            <person name="Green B.R."/>
            <person name="Karpowicz S."/>
            <person name="Kim J.W."/>
            <person name="Kudahl U."/>
            <person name="Lin S."/>
            <person name="Michel G."/>
            <person name="Mittag M."/>
            <person name="Olson B.J."/>
            <person name="Pangilinan J."/>
            <person name="Peng Y."/>
            <person name="Qiu H."/>
            <person name="Shu S."/>
            <person name="Singer J.T."/>
            <person name="Smith A.G."/>
            <person name="Sprecher B.N."/>
            <person name="Wagner V."/>
            <person name="Wang W."/>
            <person name="Wang Z.-Y."/>
            <person name="Yan J."/>
            <person name="Yarish C."/>
            <person name="Zoeuner-Riek S."/>
            <person name="Zhuang Y."/>
            <person name="Zou Y."/>
            <person name="Lindquist E.A."/>
            <person name="Grimwood J."/>
            <person name="Barry K."/>
            <person name="Rokhsar D.S."/>
            <person name="Schmutz J."/>
            <person name="Stiller J.W."/>
            <person name="Grossman A.R."/>
            <person name="Prochnik S.E."/>
        </authorList>
    </citation>
    <scope>NUCLEOTIDE SEQUENCE [LARGE SCALE GENOMIC DNA]</scope>
    <source>
        <strain evidence="2">4086291</strain>
    </source>
</reference>
<organism evidence="2 3">
    <name type="scientific">Porphyra umbilicalis</name>
    <name type="common">Purple laver</name>
    <name type="synonym">Red alga</name>
    <dbReference type="NCBI Taxonomy" id="2786"/>
    <lineage>
        <taxon>Eukaryota</taxon>
        <taxon>Rhodophyta</taxon>
        <taxon>Bangiophyceae</taxon>
        <taxon>Bangiales</taxon>
        <taxon>Bangiaceae</taxon>
        <taxon>Porphyra</taxon>
    </lineage>
</organism>
<evidence type="ECO:0000256" key="1">
    <source>
        <dbReference type="SAM" id="MobiDB-lite"/>
    </source>
</evidence>
<accession>A0A1X6PKV7</accession>
<feature type="non-terminal residue" evidence="2">
    <location>
        <position position="1"/>
    </location>
</feature>
<dbReference type="Proteomes" id="UP000218209">
    <property type="component" value="Unassembled WGS sequence"/>
</dbReference>
<feature type="region of interest" description="Disordered" evidence="1">
    <location>
        <begin position="442"/>
        <end position="537"/>
    </location>
</feature>
<feature type="compositionally biased region" description="Pro residues" evidence="1">
    <location>
        <begin position="42"/>
        <end position="53"/>
    </location>
</feature>
<feature type="compositionally biased region" description="Basic and acidic residues" evidence="1">
    <location>
        <begin position="211"/>
        <end position="223"/>
    </location>
</feature>
<dbReference type="AlphaFoldDB" id="A0A1X6PKV7"/>
<dbReference type="EMBL" id="KV918762">
    <property type="protein sequence ID" value="OSX81445.1"/>
    <property type="molecule type" value="Genomic_DNA"/>
</dbReference>
<feature type="compositionally biased region" description="Pro residues" evidence="1">
    <location>
        <begin position="345"/>
        <end position="360"/>
    </location>
</feature>
<keyword evidence="3" id="KW-1185">Reference proteome</keyword>
<gene>
    <name evidence="2" type="ORF">BU14_0021s0050</name>
</gene>
<name>A0A1X6PKV7_PORUM</name>
<feature type="region of interest" description="Disordered" evidence="1">
    <location>
        <begin position="1"/>
        <end position="86"/>
    </location>
</feature>
<feature type="compositionally biased region" description="Basic residues" evidence="1">
    <location>
        <begin position="314"/>
        <end position="329"/>
    </location>
</feature>
<evidence type="ECO:0000313" key="3">
    <source>
        <dbReference type="Proteomes" id="UP000218209"/>
    </source>
</evidence>
<evidence type="ECO:0000313" key="2">
    <source>
        <dbReference type="EMBL" id="OSX81445.1"/>
    </source>
</evidence>